<keyword evidence="2" id="KW-1185">Reference proteome</keyword>
<dbReference type="Proteomes" id="UP000198211">
    <property type="component" value="Unassembled WGS sequence"/>
</dbReference>
<proteinExistence type="predicted"/>
<sequence>MTKFPLDYPPFPPLHLIQSDKETLLELTDQLLLEMIADYLNFYNGFVDPTLWVRLKQFEDVVVYEDRQVLKDRRLSRNLDDIMYAAVNHGDEDAKLHAAYVESNAIDSAILSTLVYPTVSDPFRGVITTLGTPELHEFKLVRGNMTLCHFFRHKKSHGVVETFVKTFIDLMGDMPLRVATTLAISEVVSVWKLGE</sequence>
<dbReference type="AlphaFoldDB" id="A0A225W370"/>
<dbReference type="PANTHER" id="PTHR13510:SF44">
    <property type="entry name" value="RABENOSYN-5"/>
    <property type="match status" value="1"/>
</dbReference>
<reference evidence="2" key="1">
    <citation type="submission" date="2017-03" db="EMBL/GenBank/DDBJ databases">
        <title>Phytopthora megakarya and P. palmivora, two closely related causual agents of cacao black pod achieved similar genome size and gene model numbers by different mechanisms.</title>
        <authorList>
            <person name="Ali S."/>
            <person name="Shao J."/>
            <person name="Larry D.J."/>
            <person name="Kronmiller B."/>
            <person name="Shen D."/>
            <person name="Strem M.D."/>
            <person name="Melnick R.L."/>
            <person name="Guiltinan M.J."/>
            <person name="Tyler B.M."/>
            <person name="Meinhardt L.W."/>
            <person name="Bailey B.A."/>
        </authorList>
    </citation>
    <scope>NUCLEOTIDE SEQUENCE [LARGE SCALE GENOMIC DNA]</scope>
    <source>
        <strain evidence="2">zdho120</strain>
    </source>
</reference>
<dbReference type="OrthoDB" id="162139at2759"/>
<dbReference type="InterPro" id="IPR052727">
    <property type="entry name" value="Rab4/Rab5_effector"/>
</dbReference>
<organism evidence="1 2">
    <name type="scientific">Phytophthora megakarya</name>
    <dbReference type="NCBI Taxonomy" id="4795"/>
    <lineage>
        <taxon>Eukaryota</taxon>
        <taxon>Sar</taxon>
        <taxon>Stramenopiles</taxon>
        <taxon>Oomycota</taxon>
        <taxon>Peronosporomycetes</taxon>
        <taxon>Peronosporales</taxon>
        <taxon>Peronosporaceae</taxon>
        <taxon>Phytophthora</taxon>
    </lineage>
</organism>
<name>A0A225W370_9STRA</name>
<dbReference type="PANTHER" id="PTHR13510">
    <property type="entry name" value="FYVE-FINGER-CONTAINING RAB5 EFFECTOR PROTEIN RABENOSYN-5-RELATED"/>
    <property type="match status" value="1"/>
</dbReference>
<dbReference type="EMBL" id="NBNE01001965">
    <property type="protein sequence ID" value="OWZ12025.1"/>
    <property type="molecule type" value="Genomic_DNA"/>
</dbReference>
<comment type="caution">
    <text evidence="1">The sequence shown here is derived from an EMBL/GenBank/DDBJ whole genome shotgun (WGS) entry which is preliminary data.</text>
</comment>
<protein>
    <submittedName>
        <fullName evidence="1">Uncharacterized protein</fullName>
    </submittedName>
</protein>
<gene>
    <name evidence="1" type="ORF">PHMEG_00014878</name>
</gene>
<evidence type="ECO:0000313" key="1">
    <source>
        <dbReference type="EMBL" id="OWZ12025.1"/>
    </source>
</evidence>
<accession>A0A225W370</accession>
<evidence type="ECO:0000313" key="2">
    <source>
        <dbReference type="Proteomes" id="UP000198211"/>
    </source>
</evidence>